<evidence type="ECO:0000313" key="8">
    <source>
        <dbReference type="EMBL" id="MBE1237255.1"/>
    </source>
</evidence>
<keyword evidence="3 6" id="KW-0812">Transmembrane</keyword>
<dbReference type="GO" id="GO:0022857">
    <property type="term" value="F:transmembrane transporter activity"/>
    <property type="evidence" value="ECO:0007669"/>
    <property type="project" value="InterPro"/>
</dbReference>
<dbReference type="InterPro" id="IPR050189">
    <property type="entry name" value="MFS_Efflux_Transporters"/>
</dbReference>
<feature type="transmembrane region" description="Helical" evidence="6">
    <location>
        <begin position="252"/>
        <end position="269"/>
    </location>
</feature>
<feature type="transmembrane region" description="Helical" evidence="6">
    <location>
        <begin position="165"/>
        <end position="185"/>
    </location>
</feature>
<feature type="transmembrane region" description="Helical" evidence="6">
    <location>
        <begin position="276"/>
        <end position="295"/>
    </location>
</feature>
<keyword evidence="5 6" id="KW-0472">Membrane</keyword>
<accession>A0A8J6YM77</accession>
<gene>
    <name evidence="8" type="ORF">IHV25_06300</name>
</gene>
<proteinExistence type="predicted"/>
<feature type="transmembrane region" description="Helical" evidence="6">
    <location>
        <begin position="106"/>
        <end position="123"/>
    </location>
</feature>
<feature type="transmembrane region" description="Helical" evidence="6">
    <location>
        <begin position="12"/>
        <end position="32"/>
    </location>
</feature>
<feature type="transmembrane region" description="Helical" evidence="6">
    <location>
        <begin position="301"/>
        <end position="323"/>
    </location>
</feature>
<feature type="transmembrane region" description="Helical" evidence="6">
    <location>
        <begin position="76"/>
        <end position="94"/>
    </location>
</feature>
<dbReference type="PROSITE" id="PS50850">
    <property type="entry name" value="MFS"/>
    <property type="match status" value="1"/>
</dbReference>
<dbReference type="PRINTS" id="PR01035">
    <property type="entry name" value="TCRTETA"/>
</dbReference>
<dbReference type="RefSeq" id="WP_192534269.1">
    <property type="nucleotide sequence ID" value="NZ_JACZHT010000004.1"/>
</dbReference>
<reference evidence="8" key="1">
    <citation type="submission" date="2020-10" db="EMBL/GenBank/DDBJ databases">
        <title>Genome sequence of the unusual species of purple photosynthetic bacteria, Phaeovibrio sulfidiphilus DSM 23193, type strain.</title>
        <authorList>
            <person name="Kyndt J.A."/>
            <person name="Meyer T.E."/>
        </authorList>
    </citation>
    <scope>NUCLEOTIDE SEQUENCE</scope>
    <source>
        <strain evidence="8">DSM 23193</strain>
    </source>
</reference>
<name>A0A8J6YM77_9PROT</name>
<evidence type="ECO:0000256" key="4">
    <source>
        <dbReference type="ARBA" id="ARBA00022989"/>
    </source>
</evidence>
<dbReference type="PANTHER" id="PTHR43124">
    <property type="entry name" value="PURINE EFFLUX PUMP PBUE"/>
    <property type="match status" value="1"/>
</dbReference>
<feature type="transmembrane region" description="Helical" evidence="6">
    <location>
        <begin position="135"/>
        <end position="153"/>
    </location>
</feature>
<keyword evidence="2" id="KW-1003">Cell membrane</keyword>
<dbReference type="GO" id="GO:0005886">
    <property type="term" value="C:plasma membrane"/>
    <property type="evidence" value="ECO:0007669"/>
    <property type="project" value="UniProtKB-SubCell"/>
</dbReference>
<keyword evidence="9" id="KW-1185">Reference proteome</keyword>
<feature type="transmembrane region" description="Helical" evidence="6">
    <location>
        <begin position="362"/>
        <end position="384"/>
    </location>
</feature>
<dbReference type="PANTHER" id="PTHR43124:SF3">
    <property type="entry name" value="CHLORAMPHENICOL EFFLUX PUMP RV0191"/>
    <property type="match status" value="1"/>
</dbReference>
<dbReference type="SUPFAM" id="SSF103473">
    <property type="entry name" value="MFS general substrate transporter"/>
    <property type="match status" value="1"/>
</dbReference>
<organism evidence="8 9">
    <name type="scientific">Phaeovibrio sulfidiphilus</name>
    <dbReference type="NCBI Taxonomy" id="1220600"/>
    <lineage>
        <taxon>Bacteria</taxon>
        <taxon>Pseudomonadati</taxon>
        <taxon>Pseudomonadota</taxon>
        <taxon>Alphaproteobacteria</taxon>
        <taxon>Rhodospirillales</taxon>
        <taxon>Rhodospirillaceae</taxon>
        <taxon>Phaeovibrio</taxon>
    </lineage>
</organism>
<evidence type="ECO:0000256" key="1">
    <source>
        <dbReference type="ARBA" id="ARBA00004651"/>
    </source>
</evidence>
<dbReference type="InterPro" id="IPR036259">
    <property type="entry name" value="MFS_trans_sf"/>
</dbReference>
<comment type="subcellular location">
    <subcellularLocation>
        <location evidence="1">Cell membrane</location>
        <topology evidence="1">Multi-pass membrane protein</topology>
    </subcellularLocation>
</comment>
<feature type="transmembrane region" description="Helical" evidence="6">
    <location>
        <begin position="335"/>
        <end position="356"/>
    </location>
</feature>
<sequence>MPTPNPSFLLRAWLVLCALAVVSLLYLPLPVLPELAVRHALSPAGAAGMISAFGFAYAAGFLVFGPLSDRIGRRTVMIVGLAGLSLVTFLLTFAESAWPLLVGRGAQGFLAAAFPPVVVAYLSERGTPKQRIWSVAWLSTAFLSAGLVGQVLGGEIGGRWGLERAFLPSAVICLVTALALLRTPAESPAAADRPMFDAWKSAGRLFAHPGLRRCYLAAFFLLLCFVAFYVALDMHLGLALLASNISPLMAREIALPAFFAPLCVALVIARLGARRVVIAGLALASAGLLVAALVAGNPNVFLFLGASVLFVFGVGTSVPGLIASVAGAVDPSLRGLAVSLYTFLLFVGASLGPWLAQALGRWPVETTLAVLSSLLGAATLFLVFERRAVTPVA</sequence>
<dbReference type="InterPro" id="IPR011701">
    <property type="entry name" value="MFS"/>
</dbReference>
<comment type="caution">
    <text evidence="8">The sequence shown here is derived from an EMBL/GenBank/DDBJ whole genome shotgun (WGS) entry which is preliminary data.</text>
</comment>
<dbReference type="Gene3D" id="1.20.1250.20">
    <property type="entry name" value="MFS general substrate transporter like domains"/>
    <property type="match status" value="1"/>
</dbReference>
<dbReference type="Proteomes" id="UP000631034">
    <property type="component" value="Unassembled WGS sequence"/>
</dbReference>
<evidence type="ECO:0000256" key="6">
    <source>
        <dbReference type="SAM" id="Phobius"/>
    </source>
</evidence>
<feature type="domain" description="Major facilitator superfamily (MFS) profile" evidence="7">
    <location>
        <begin position="1"/>
        <end position="390"/>
    </location>
</feature>
<evidence type="ECO:0000259" key="7">
    <source>
        <dbReference type="PROSITE" id="PS50850"/>
    </source>
</evidence>
<feature type="transmembrane region" description="Helical" evidence="6">
    <location>
        <begin position="44"/>
        <end position="64"/>
    </location>
</feature>
<evidence type="ECO:0000256" key="3">
    <source>
        <dbReference type="ARBA" id="ARBA00022692"/>
    </source>
</evidence>
<dbReference type="EMBL" id="JACZHT010000004">
    <property type="protein sequence ID" value="MBE1237255.1"/>
    <property type="molecule type" value="Genomic_DNA"/>
</dbReference>
<keyword evidence="4 6" id="KW-1133">Transmembrane helix</keyword>
<dbReference type="Pfam" id="PF07690">
    <property type="entry name" value="MFS_1"/>
    <property type="match status" value="2"/>
</dbReference>
<dbReference type="InterPro" id="IPR001958">
    <property type="entry name" value="Tet-R_TetA/multi-R_MdtG-like"/>
</dbReference>
<evidence type="ECO:0000256" key="5">
    <source>
        <dbReference type="ARBA" id="ARBA00023136"/>
    </source>
</evidence>
<evidence type="ECO:0000256" key="2">
    <source>
        <dbReference type="ARBA" id="ARBA00022475"/>
    </source>
</evidence>
<feature type="transmembrane region" description="Helical" evidence="6">
    <location>
        <begin position="214"/>
        <end position="232"/>
    </location>
</feature>
<dbReference type="AlphaFoldDB" id="A0A8J6YM77"/>
<evidence type="ECO:0000313" key="9">
    <source>
        <dbReference type="Proteomes" id="UP000631034"/>
    </source>
</evidence>
<protein>
    <submittedName>
        <fullName evidence="8">MFS transporter</fullName>
    </submittedName>
</protein>
<dbReference type="InterPro" id="IPR020846">
    <property type="entry name" value="MFS_dom"/>
</dbReference>